<protein>
    <recommendedName>
        <fullName evidence="4">Integrase core domain containing protein</fullName>
    </recommendedName>
</protein>
<name>M1DS48_SOLTU</name>
<evidence type="ECO:0000313" key="2">
    <source>
        <dbReference type="EnsemblPlants" id="PGSC0003DMT400093521"/>
    </source>
</evidence>
<reference evidence="3" key="1">
    <citation type="journal article" date="2011" name="Nature">
        <title>Genome sequence and analysis of the tuber crop potato.</title>
        <authorList>
            <consortium name="The Potato Genome Sequencing Consortium"/>
        </authorList>
    </citation>
    <scope>NUCLEOTIDE SEQUENCE [LARGE SCALE GENOMIC DNA]</scope>
    <source>
        <strain evidence="3">cv. DM1-3 516 R44</strain>
    </source>
</reference>
<feature type="region of interest" description="Disordered" evidence="1">
    <location>
        <begin position="419"/>
        <end position="456"/>
    </location>
</feature>
<evidence type="ECO:0000256" key="1">
    <source>
        <dbReference type="SAM" id="MobiDB-lite"/>
    </source>
</evidence>
<dbReference type="HOGENOM" id="CLU_535767_0_0_1"/>
<dbReference type="AlphaFoldDB" id="M1DS48"/>
<organism evidence="2 3">
    <name type="scientific">Solanum tuberosum</name>
    <name type="common">Potato</name>
    <dbReference type="NCBI Taxonomy" id="4113"/>
    <lineage>
        <taxon>Eukaryota</taxon>
        <taxon>Viridiplantae</taxon>
        <taxon>Streptophyta</taxon>
        <taxon>Embryophyta</taxon>
        <taxon>Tracheophyta</taxon>
        <taxon>Spermatophyta</taxon>
        <taxon>Magnoliopsida</taxon>
        <taxon>eudicotyledons</taxon>
        <taxon>Gunneridae</taxon>
        <taxon>Pentapetalae</taxon>
        <taxon>asterids</taxon>
        <taxon>lamiids</taxon>
        <taxon>Solanales</taxon>
        <taxon>Solanaceae</taxon>
        <taxon>Solanoideae</taxon>
        <taxon>Solaneae</taxon>
        <taxon>Solanum</taxon>
    </lineage>
</organism>
<dbReference type="EnsemblPlants" id="PGSC0003DMT400093521">
    <property type="protein sequence ID" value="PGSC0003DMT400093521"/>
    <property type="gene ID" value="PGSC0003DMG400043092"/>
</dbReference>
<evidence type="ECO:0008006" key="4">
    <source>
        <dbReference type="Google" id="ProtNLM"/>
    </source>
</evidence>
<feature type="compositionally biased region" description="Polar residues" evidence="1">
    <location>
        <begin position="490"/>
        <end position="501"/>
    </location>
</feature>
<proteinExistence type="predicted"/>
<sequence length="509" mass="57314">METLFGIDFYLFAKTPILGLEIVNPRPSPTHSTRVSEWAKAKVVLNCCNSVFERNRVDSEKYERKCSNGSQVGHQDDIGNLNDVNEPHANESHLMGGIGAIRLPPAEGNAVFHITSTMLELLQLKGLFSGLAHENPHKHLLNFVDYFYRSIDSVNKGVADQLFPRGLMQQPYVIAAQLLDGMTTINKAWYTREDQCQRCGVGCVNPDESKFEALYNEEVNFLANQGGGYRSNYSRQGGNQGWGRDKGWKDRNREWRDCNPNWKNVEKDRYVPPHERQKPKDSECGRYEDMLSRILNKIEGSDKILKEMKEDVSTLSQAIQCRSNSWRPKWVIYRLISTRDSRGLPSDTMANPKNEVEVLKVLWKKEIGEQNGLVGVSPIRSATPTQTSVGLKITLSFADMARPKVAGKIMPPRRIRALNFKMTEERSNLPKKGNQKHPSRDKSKGKRPTPQDTSVPSWARGLFSAVWRFLADTPVAVPEDSGAMVPFTMTTGTDAQIQTDAPDTDGATE</sequence>
<evidence type="ECO:0000313" key="3">
    <source>
        <dbReference type="Proteomes" id="UP000011115"/>
    </source>
</evidence>
<reference evidence="2" key="2">
    <citation type="submission" date="2015-06" db="UniProtKB">
        <authorList>
            <consortium name="EnsemblPlants"/>
        </authorList>
    </citation>
    <scope>IDENTIFICATION</scope>
    <source>
        <strain evidence="2">DM1-3 516 R44</strain>
    </source>
</reference>
<dbReference type="Proteomes" id="UP000011115">
    <property type="component" value="Unassembled WGS sequence"/>
</dbReference>
<accession>M1DS48</accession>
<feature type="region of interest" description="Disordered" evidence="1">
    <location>
        <begin position="490"/>
        <end position="509"/>
    </location>
</feature>
<dbReference type="InParanoid" id="M1DS48"/>
<feature type="compositionally biased region" description="Basic residues" evidence="1">
    <location>
        <begin position="433"/>
        <end position="447"/>
    </location>
</feature>
<dbReference type="PaxDb" id="4113-PGSC0003DMT400093521"/>
<dbReference type="Gramene" id="PGSC0003DMT400093521">
    <property type="protein sequence ID" value="PGSC0003DMT400093521"/>
    <property type="gene ID" value="PGSC0003DMG400043092"/>
</dbReference>
<keyword evidence="3" id="KW-1185">Reference proteome</keyword>